<dbReference type="EMBL" id="JAWDIQ010000002">
    <property type="protein sequence ID" value="MDY0409090.1"/>
    <property type="molecule type" value="Genomic_DNA"/>
</dbReference>
<keyword evidence="2" id="KW-1185">Reference proteome</keyword>
<organism evidence="1 2">
    <name type="scientific">Paracerasibacillus soli</name>
    <dbReference type="NCBI Taxonomy" id="480284"/>
    <lineage>
        <taxon>Bacteria</taxon>
        <taxon>Bacillati</taxon>
        <taxon>Bacillota</taxon>
        <taxon>Bacilli</taxon>
        <taxon>Bacillales</taxon>
        <taxon>Bacillaceae</taxon>
        <taxon>Paracerasibacillus</taxon>
    </lineage>
</organism>
<evidence type="ECO:0000313" key="1">
    <source>
        <dbReference type="EMBL" id="MDY0409090.1"/>
    </source>
</evidence>
<dbReference type="RefSeq" id="WP_320379906.1">
    <property type="nucleotide sequence ID" value="NZ_JAWDIQ010000002.1"/>
</dbReference>
<evidence type="ECO:0000313" key="2">
    <source>
        <dbReference type="Proteomes" id="UP001275315"/>
    </source>
</evidence>
<protein>
    <submittedName>
        <fullName evidence="1">Uncharacterized protein</fullName>
    </submittedName>
</protein>
<dbReference type="Proteomes" id="UP001275315">
    <property type="component" value="Unassembled WGS sequence"/>
</dbReference>
<proteinExistence type="predicted"/>
<sequence length="82" mass="9764">MKKLNACEIKFLKDILHHNDALIEMNNKRYYLSLVEEPAISVQKKDICQDVKEKYYQQRKDLLSGKDFSIDDIFEMMEHGIL</sequence>
<gene>
    <name evidence="1" type="ORF">RWD45_11615</name>
</gene>
<comment type="caution">
    <text evidence="1">The sequence shown here is derived from an EMBL/GenBank/DDBJ whole genome shotgun (WGS) entry which is preliminary data.</text>
</comment>
<reference evidence="1 2" key="1">
    <citation type="submission" date="2023-10" db="EMBL/GenBank/DDBJ databases">
        <title>Virgibacillus soli CC-YMP-6 genome.</title>
        <authorList>
            <person name="Miliotis G."/>
            <person name="Sengupta P."/>
            <person name="Hameed A."/>
            <person name="Chuvochina M."/>
            <person name="Mcdonagh F."/>
            <person name="Simpson A.C."/>
            <person name="Singh N.K."/>
            <person name="Rekha P.D."/>
            <person name="Raman K."/>
            <person name="Hugenholtz P."/>
            <person name="Venkateswaran K."/>
        </authorList>
    </citation>
    <scope>NUCLEOTIDE SEQUENCE [LARGE SCALE GENOMIC DNA]</scope>
    <source>
        <strain evidence="1 2">CC-YMP-6</strain>
    </source>
</reference>
<accession>A0ABU5CUH6</accession>
<name>A0ABU5CUH6_9BACI</name>